<feature type="non-terminal residue" evidence="1">
    <location>
        <position position="28"/>
    </location>
</feature>
<dbReference type="EMBL" id="KB726554">
    <property type="protein sequence ID" value="EMT68395.1"/>
    <property type="molecule type" value="Genomic_DNA"/>
</dbReference>
<name>N1S1I7_FUSC4</name>
<evidence type="ECO:0000313" key="2">
    <source>
        <dbReference type="Proteomes" id="UP000016929"/>
    </source>
</evidence>
<organism evidence="1 2">
    <name type="scientific">Fusarium oxysporum f. sp. cubense (strain race 4)</name>
    <name type="common">Panama disease fungus</name>
    <dbReference type="NCBI Taxonomy" id="2502994"/>
    <lineage>
        <taxon>Eukaryota</taxon>
        <taxon>Fungi</taxon>
        <taxon>Dikarya</taxon>
        <taxon>Ascomycota</taxon>
        <taxon>Pezizomycotina</taxon>
        <taxon>Sordariomycetes</taxon>
        <taxon>Hypocreomycetidae</taxon>
        <taxon>Hypocreales</taxon>
        <taxon>Nectriaceae</taxon>
        <taxon>Fusarium</taxon>
        <taxon>Fusarium oxysporum species complex</taxon>
    </lineage>
</organism>
<reference evidence="2" key="1">
    <citation type="submission" date="2012-09" db="EMBL/GenBank/DDBJ databases">
        <title>Genome sequencing and comparative transcriptomics of race 1 and race 4 of banana pathogen: Fusarium oxysporum f. sp. cubense.</title>
        <authorList>
            <person name="Fang X."/>
            <person name="Huang J."/>
        </authorList>
    </citation>
    <scope>NUCLEOTIDE SEQUENCE [LARGE SCALE GENOMIC DNA]</scope>
    <source>
        <strain evidence="2">race 4</strain>
    </source>
</reference>
<proteinExistence type="predicted"/>
<dbReference type="AlphaFoldDB" id="N1S1I7"/>
<evidence type="ECO:0000313" key="1">
    <source>
        <dbReference type="EMBL" id="EMT68395.1"/>
    </source>
</evidence>
<keyword evidence="2" id="KW-1185">Reference proteome</keyword>
<dbReference type="Proteomes" id="UP000016929">
    <property type="component" value="Unassembled WGS sequence"/>
</dbReference>
<sequence length="28" mass="3221">MYHKEAAGFSSFSYFSLVFIHGCDLFCL</sequence>
<dbReference type="HOGENOM" id="CLU_3413112_0_0_1"/>
<reference evidence="2" key="2">
    <citation type="journal article" date="2014" name="PLoS ONE">
        <title>Genome and Transcriptome Analysis of the Fungal Pathogen Fusarium oxysporum f. sp. cubense Causing Banana Vascular Wilt Disease.</title>
        <authorList>
            <person name="Guo L."/>
            <person name="Han L."/>
            <person name="Yang L."/>
            <person name="Zeng H."/>
            <person name="Fan D."/>
            <person name="Zhu Y."/>
            <person name="Feng Y."/>
            <person name="Wang G."/>
            <person name="Peng C."/>
            <person name="Jiang X."/>
            <person name="Zhou D."/>
            <person name="Ni P."/>
            <person name="Liang C."/>
            <person name="Liu L."/>
            <person name="Wang J."/>
            <person name="Mao C."/>
            <person name="Fang X."/>
            <person name="Peng M."/>
            <person name="Huang J."/>
        </authorList>
    </citation>
    <scope>NUCLEOTIDE SEQUENCE [LARGE SCALE GENOMIC DNA]</scope>
    <source>
        <strain evidence="2">race 4</strain>
    </source>
</reference>
<protein>
    <submittedName>
        <fullName evidence="1">Uncharacterized protein</fullName>
    </submittedName>
</protein>
<gene>
    <name evidence="1" type="ORF">FOC4_h10017264</name>
</gene>
<accession>N1S1I7</accession>